<feature type="region of interest" description="Disordered" evidence="7">
    <location>
        <begin position="188"/>
        <end position="209"/>
    </location>
</feature>
<evidence type="ECO:0000256" key="6">
    <source>
        <dbReference type="ARBA" id="ARBA00023306"/>
    </source>
</evidence>
<feature type="compositionally biased region" description="Acidic residues" evidence="7">
    <location>
        <begin position="196"/>
        <end position="209"/>
    </location>
</feature>
<comment type="caution">
    <text evidence="10">The sequence shown here is derived from an EMBL/GenBank/DDBJ whole genome shotgun (WGS) entry which is preliminary data.</text>
</comment>
<dbReference type="InterPro" id="IPR049317">
    <property type="entry name" value="GCIP-like_N"/>
</dbReference>
<keyword evidence="5" id="KW-0539">Nucleus</keyword>
<evidence type="ECO:0000256" key="5">
    <source>
        <dbReference type="ARBA" id="ARBA00023242"/>
    </source>
</evidence>
<dbReference type="Pfam" id="PF20936">
    <property type="entry name" value="GCIP_C"/>
    <property type="match status" value="1"/>
</dbReference>
<evidence type="ECO:0000256" key="2">
    <source>
        <dbReference type="ARBA" id="ARBA00004496"/>
    </source>
</evidence>
<dbReference type="GO" id="GO:0005634">
    <property type="term" value="C:nucleus"/>
    <property type="evidence" value="ECO:0007669"/>
    <property type="project" value="UniProtKB-SubCell"/>
</dbReference>
<dbReference type="PANTHER" id="PTHR15492">
    <property type="entry name" value="CYCLIN D1-BINDING PROTEIN 1"/>
    <property type="match status" value="1"/>
</dbReference>
<evidence type="ECO:0000259" key="9">
    <source>
        <dbReference type="Pfam" id="PF20936"/>
    </source>
</evidence>
<evidence type="ECO:0000256" key="3">
    <source>
        <dbReference type="ARBA" id="ARBA00008940"/>
    </source>
</evidence>
<evidence type="ECO:0000313" key="11">
    <source>
        <dbReference type="Proteomes" id="UP000639772"/>
    </source>
</evidence>
<dbReference type="EMBL" id="JADCNM010000010">
    <property type="protein sequence ID" value="KAG0465540.1"/>
    <property type="molecule type" value="Genomic_DNA"/>
</dbReference>
<dbReference type="Gene3D" id="1.20.1410.10">
    <property type="entry name" value="I/LWEQ domain"/>
    <property type="match status" value="1"/>
</dbReference>
<keyword evidence="4" id="KW-0963">Cytoplasm</keyword>
<comment type="similarity">
    <text evidence="3">Belongs to the CCNDBP1 family.</text>
</comment>
<dbReference type="GO" id="GO:0005737">
    <property type="term" value="C:cytoplasm"/>
    <property type="evidence" value="ECO:0007669"/>
    <property type="project" value="UniProtKB-SubCell"/>
</dbReference>
<dbReference type="Gene3D" id="1.20.1420.10">
    <property type="entry name" value="Talin, central domain"/>
    <property type="match status" value="1"/>
</dbReference>
<dbReference type="InterPro" id="IPR049318">
    <property type="entry name" value="GCIP_C"/>
</dbReference>
<organism evidence="10 11">
    <name type="scientific">Vanilla planifolia</name>
    <name type="common">Vanilla</name>
    <dbReference type="NCBI Taxonomy" id="51239"/>
    <lineage>
        <taxon>Eukaryota</taxon>
        <taxon>Viridiplantae</taxon>
        <taxon>Streptophyta</taxon>
        <taxon>Embryophyta</taxon>
        <taxon>Tracheophyta</taxon>
        <taxon>Spermatophyta</taxon>
        <taxon>Magnoliopsida</taxon>
        <taxon>Liliopsida</taxon>
        <taxon>Asparagales</taxon>
        <taxon>Orchidaceae</taxon>
        <taxon>Vanilloideae</taxon>
        <taxon>Vanilleae</taxon>
        <taxon>Vanilla</taxon>
    </lineage>
</organism>
<gene>
    <name evidence="10" type="ORF">HPP92_019704</name>
</gene>
<evidence type="ECO:0000256" key="7">
    <source>
        <dbReference type="SAM" id="MobiDB-lite"/>
    </source>
</evidence>
<name>A0A835Q796_VANPL</name>
<comment type="subcellular location">
    <subcellularLocation>
        <location evidence="2">Cytoplasm</location>
    </subcellularLocation>
    <subcellularLocation>
        <location evidence="1">Nucleus</location>
    </subcellularLocation>
</comment>
<dbReference type="InterPro" id="IPR026907">
    <property type="entry name" value="GCIP-like"/>
</dbReference>
<dbReference type="Proteomes" id="UP000639772">
    <property type="component" value="Chromosome 10"/>
</dbReference>
<dbReference type="OrthoDB" id="41588at2759"/>
<evidence type="ECO:0000256" key="4">
    <source>
        <dbReference type="ARBA" id="ARBA00022490"/>
    </source>
</evidence>
<evidence type="ECO:0000313" key="10">
    <source>
        <dbReference type="EMBL" id="KAG0465540.1"/>
    </source>
</evidence>
<proteinExistence type="inferred from homology"/>
<feature type="domain" description="Cyclin-D1-binding protein 1-like C-terminal" evidence="9">
    <location>
        <begin position="201"/>
        <end position="305"/>
    </location>
</feature>
<dbReference type="AlphaFoldDB" id="A0A835Q796"/>
<protein>
    <submittedName>
        <fullName evidence="10">Uncharacterized protein</fullName>
    </submittedName>
</protein>
<feature type="domain" description="Cyclin-D1-binding protein 1-like N-terminal" evidence="8">
    <location>
        <begin position="48"/>
        <end position="189"/>
    </location>
</feature>
<accession>A0A835Q796</accession>
<reference evidence="10 11" key="1">
    <citation type="journal article" date="2020" name="Nat. Food">
        <title>A phased Vanilla planifolia genome enables genetic improvement of flavour and production.</title>
        <authorList>
            <person name="Hasing T."/>
            <person name="Tang H."/>
            <person name="Brym M."/>
            <person name="Khazi F."/>
            <person name="Huang T."/>
            <person name="Chambers A.H."/>
        </authorList>
    </citation>
    <scope>NUCLEOTIDE SEQUENCE [LARGE SCALE GENOMIC DNA]</scope>
    <source>
        <tissue evidence="10">Leaf</tissue>
    </source>
</reference>
<evidence type="ECO:0000259" key="8">
    <source>
        <dbReference type="Pfam" id="PF13324"/>
    </source>
</evidence>
<dbReference type="Pfam" id="PF13324">
    <property type="entry name" value="GCIP_N"/>
    <property type="match status" value="1"/>
</dbReference>
<keyword evidence="6" id="KW-0131">Cell cycle</keyword>
<dbReference type="PANTHER" id="PTHR15492:SF1">
    <property type="entry name" value="CYCLIN-D1-BINDING PROTEIN 1"/>
    <property type="match status" value="1"/>
</dbReference>
<evidence type="ECO:0000256" key="1">
    <source>
        <dbReference type="ARBA" id="ARBA00004123"/>
    </source>
</evidence>
<sequence>MSTKGGRKARLSLALDSHTRSIKEMFQILEKSAARSDSSLKKVEWSQVMKLGDEVSKKATAAGILWSGEVPNIKQLEENMEAYFNVLHGFLLHCHGSTVGAGITLHTSIRASAKQVVDTSLALLKEAVNCESSISSKRSSIPQLSGCVWEACASLKKTPSDNYIAIGRAITHVAVSVKDVLREMNELKPAVSNSSPDEDDGSGDDEFGDDLSPEEMIVAQFATKSVSCVLLALKEVIRYVSNLLKLKNEKNESLEHVDSLERLLSCCKEMGTQANEFGASVYPPQEISLMKASIEKMYTAIDEMQNVFDITGSPDEGLLASFKELESSVKKLESCLGDSVNCEMERLAL</sequence>